<sequence length="178" mass="19305">MLPRETGEGDREAVEGALVLTQARLWLGTPYRHQASTLGAGCDCLGLVRGVWRGLYGEEPEAPPPYRPDWAEIGVGEPLLEAFGRWLVAIPVSQARPGDVLAFRMAPGAAAKHCAIKAAPDRIIHAYWGRACVESALGRWWRERCVAAFRFPSPKQPTSPAKAGVQIEPTDLRDAAPG</sequence>
<comment type="similarity">
    <text evidence="1">Belongs to the peptidase C40 family.</text>
</comment>
<keyword evidence="2" id="KW-0645">Protease</keyword>
<accession>A0A258D332</accession>
<dbReference type="GO" id="GO:0006508">
    <property type="term" value="P:proteolysis"/>
    <property type="evidence" value="ECO:0007669"/>
    <property type="project" value="UniProtKB-KW"/>
</dbReference>
<proteinExistence type="inferred from homology"/>
<evidence type="ECO:0000256" key="2">
    <source>
        <dbReference type="ARBA" id="ARBA00022670"/>
    </source>
</evidence>
<evidence type="ECO:0000256" key="4">
    <source>
        <dbReference type="ARBA" id="ARBA00022807"/>
    </source>
</evidence>
<organism evidence="7 8">
    <name type="scientific">Caulobacter vibrioides</name>
    <name type="common">Caulobacter crescentus</name>
    <dbReference type="NCBI Taxonomy" id="155892"/>
    <lineage>
        <taxon>Bacteria</taxon>
        <taxon>Pseudomonadati</taxon>
        <taxon>Pseudomonadota</taxon>
        <taxon>Alphaproteobacteria</taxon>
        <taxon>Caulobacterales</taxon>
        <taxon>Caulobacteraceae</taxon>
        <taxon>Caulobacter</taxon>
    </lineage>
</organism>
<reference evidence="7 8" key="1">
    <citation type="submission" date="2017-03" db="EMBL/GenBank/DDBJ databases">
        <title>Lifting the veil on microbial sulfur biogeochemistry in mining wastewaters.</title>
        <authorList>
            <person name="Kantor R.S."/>
            <person name="Colenbrander Nelson T."/>
            <person name="Marshall S."/>
            <person name="Bennett D."/>
            <person name="Apte S."/>
            <person name="Camacho D."/>
            <person name="Thomas B.C."/>
            <person name="Warren L.A."/>
            <person name="Banfield J.F."/>
        </authorList>
    </citation>
    <scope>NUCLEOTIDE SEQUENCE [LARGE SCALE GENOMIC DNA]</scope>
    <source>
        <strain evidence="7">32-67-7</strain>
    </source>
</reference>
<dbReference type="Pfam" id="PF00877">
    <property type="entry name" value="NLPC_P60"/>
    <property type="match status" value="1"/>
</dbReference>
<evidence type="ECO:0000256" key="1">
    <source>
        <dbReference type="ARBA" id="ARBA00007074"/>
    </source>
</evidence>
<dbReference type="Gene3D" id="3.90.1720.10">
    <property type="entry name" value="endopeptidase domain like (from Nostoc punctiforme)"/>
    <property type="match status" value="1"/>
</dbReference>
<keyword evidence="3" id="KW-0378">Hydrolase</keyword>
<feature type="domain" description="NlpC/P60" evidence="6">
    <location>
        <begin position="13"/>
        <end position="152"/>
    </location>
</feature>
<evidence type="ECO:0000313" key="8">
    <source>
        <dbReference type="Proteomes" id="UP000215616"/>
    </source>
</evidence>
<dbReference type="InterPro" id="IPR011929">
    <property type="entry name" value="Phage_pept_NlpC/P60"/>
</dbReference>
<gene>
    <name evidence="7" type="ORF">B7Z12_12250</name>
</gene>
<dbReference type="Proteomes" id="UP000215616">
    <property type="component" value="Unassembled WGS sequence"/>
</dbReference>
<dbReference type="InterPro" id="IPR000064">
    <property type="entry name" value="NLP_P60_dom"/>
</dbReference>
<dbReference type="AlphaFoldDB" id="A0A258D332"/>
<dbReference type="NCBIfam" id="TIGR02219">
    <property type="entry name" value="phage_NlpC_fam"/>
    <property type="match status" value="1"/>
</dbReference>
<evidence type="ECO:0000256" key="3">
    <source>
        <dbReference type="ARBA" id="ARBA00022801"/>
    </source>
</evidence>
<keyword evidence="4" id="KW-0788">Thiol protease</keyword>
<dbReference type="SUPFAM" id="SSF54001">
    <property type="entry name" value="Cysteine proteinases"/>
    <property type="match status" value="1"/>
</dbReference>
<dbReference type="GO" id="GO:0008234">
    <property type="term" value="F:cysteine-type peptidase activity"/>
    <property type="evidence" value="ECO:0007669"/>
    <property type="project" value="UniProtKB-KW"/>
</dbReference>
<dbReference type="PROSITE" id="PS51935">
    <property type="entry name" value="NLPC_P60"/>
    <property type="match status" value="1"/>
</dbReference>
<feature type="region of interest" description="Disordered" evidence="5">
    <location>
        <begin position="154"/>
        <end position="178"/>
    </location>
</feature>
<name>A0A258D332_CAUVI</name>
<dbReference type="InterPro" id="IPR038765">
    <property type="entry name" value="Papain-like_cys_pep_sf"/>
</dbReference>
<comment type="caution">
    <text evidence="7">The sequence shown here is derived from an EMBL/GenBank/DDBJ whole genome shotgun (WGS) entry which is preliminary data.</text>
</comment>
<protein>
    <submittedName>
        <fullName evidence="7">Peptidase</fullName>
    </submittedName>
</protein>
<evidence type="ECO:0000313" key="7">
    <source>
        <dbReference type="EMBL" id="OYX02345.1"/>
    </source>
</evidence>
<evidence type="ECO:0000259" key="6">
    <source>
        <dbReference type="PROSITE" id="PS51935"/>
    </source>
</evidence>
<dbReference type="EMBL" id="NCDQ01000194">
    <property type="protein sequence ID" value="OYX02345.1"/>
    <property type="molecule type" value="Genomic_DNA"/>
</dbReference>
<evidence type="ECO:0000256" key="5">
    <source>
        <dbReference type="SAM" id="MobiDB-lite"/>
    </source>
</evidence>